<evidence type="ECO:0000313" key="9">
    <source>
        <dbReference type="EMBL" id="MBN2910384.1"/>
    </source>
</evidence>
<evidence type="ECO:0000259" key="8">
    <source>
        <dbReference type="Pfam" id="PF00892"/>
    </source>
</evidence>
<gene>
    <name evidence="9" type="ORF">JQC72_12835</name>
</gene>
<keyword evidence="5 7" id="KW-1133">Transmembrane helix</keyword>
<dbReference type="InterPro" id="IPR037185">
    <property type="entry name" value="EmrE-like"/>
</dbReference>
<dbReference type="PANTHER" id="PTHR42920:SF5">
    <property type="entry name" value="EAMA DOMAIN-CONTAINING PROTEIN"/>
    <property type="match status" value="1"/>
</dbReference>
<dbReference type="SUPFAM" id="SSF103481">
    <property type="entry name" value="Multidrug resistance efflux transporter EmrE"/>
    <property type="match status" value="1"/>
</dbReference>
<evidence type="ECO:0000256" key="6">
    <source>
        <dbReference type="ARBA" id="ARBA00023136"/>
    </source>
</evidence>
<evidence type="ECO:0000313" key="10">
    <source>
        <dbReference type="Proteomes" id="UP001177120"/>
    </source>
</evidence>
<dbReference type="EMBL" id="JAFHAP010000011">
    <property type="protein sequence ID" value="MBN2910384.1"/>
    <property type="molecule type" value="Genomic_DNA"/>
</dbReference>
<comment type="caution">
    <text evidence="9">The sequence shown here is derived from an EMBL/GenBank/DDBJ whole genome shotgun (WGS) entry which is preliminary data.</text>
</comment>
<evidence type="ECO:0000256" key="3">
    <source>
        <dbReference type="ARBA" id="ARBA00022475"/>
    </source>
</evidence>
<name>A0ABS2WLH5_9BACL</name>
<evidence type="ECO:0000256" key="7">
    <source>
        <dbReference type="SAM" id="Phobius"/>
    </source>
</evidence>
<proteinExistence type="inferred from homology"/>
<sequence>MTGLSVAMVPVLAFFILKTKPNLGAIIGVSLATVGLYLLAFINLSEINKGDILAFLNAIAFGLHIVYTDKYSNINELFQLVTIKFGTVALLSGICSFLFEDVSEVFNPSTILNPSVLTALLVCSLLATVLAYLAQTYFQRYTTPIQVALIFALEPVVAAISDYFWNDAVLTGRTILGCMLILIGMLLAEIDVVKLIKKTGTEKKVKSISEGS</sequence>
<feature type="transmembrane region" description="Helical" evidence="7">
    <location>
        <begin position="111"/>
        <end position="133"/>
    </location>
</feature>
<dbReference type="InterPro" id="IPR000620">
    <property type="entry name" value="EamA_dom"/>
</dbReference>
<dbReference type="InterPro" id="IPR051258">
    <property type="entry name" value="Diverse_Substrate_Transporter"/>
</dbReference>
<keyword evidence="4 7" id="KW-0812">Transmembrane</keyword>
<feature type="transmembrane region" description="Helical" evidence="7">
    <location>
        <begin position="170"/>
        <end position="188"/>
    </location>
</feature>
<protein>
    <submittedName>
        <fullName evidence="9">DMT family transporter</fullName>
    </submittedName>
</protein>
<keyword evidence="6 7" id="KW-0472">Membrane</keyword>
<feature type="transmembrane region" description="Helical" evidence="7">
    <location>
        <begin position="21"/>
        <end position="40"/>
    </location>
</feature>
<dbReference type="Pfam" id="PF00892">
    <property type="entry name" value="EamA"/>
    <property type="match status" value="1"/>
</dbReference>
<comment type="subcellular location">
    <subcellularLocation>
        <location evidence="1">Cell membrane</location>
        <topology evidence="1">Multi-pass membrane protein</topology>
    </subcellularLocation>
</comment>
<dbReference type="Proteomes" id="UP001177120">
    <property type="component" value="Unassembled WGS sequence"/>
</dbReference>
<keyword evidence="10" id="KW-1185">Reference proteome</keyword>
<dbReference type="RefSeq" id="WP_205496295.1">
    <property type="nucleotide sequence ID" value="NZ_JAFHAP010000011.1"/>
</dbReference>
<reference evidence="9" key="1">
    <citation type="journal article" date="2024" name="Int. J. Syst. Evol. Microbiol.">
        <title>Polycladomyces zharkentensis sp. nov., a novel thermophilic cellulose- and starch-degrading member of the Bacillota from a geothermal aquifer in Kazakhstan.</title>
        <authorList>
            <person name="Mashzhan A."/>
            <person name="Kistaubayeva A."/>
            <person name="Javier-Lopez R."/>
            <person name="Bissenova U."/>
            <person name="Bissenbay A."/>
            <person name="Birkeland N.K."/>
        </authorList>
    </citation>
    <scope>NUCLEOTIDE SEQUENCE</scope>
    <source>
        <strain evidence="9">ZKZ2T</strain>
    </source>
</reference>
<evidence type="ECO:0000256" key="2">
    <source>
        <dbReference type="ARBA" id="ARBA00007362"/>
    </source>
</evidence>
<evidence type="ECO:0000256" key="1">
    <source>
        <dbReference type="ARBA" id="ARBA00004651"/>
    </source>
</evidence>
<accession>A0ABS2WLH5</accession>
<dbReference type="PANTHER" id="PTHR42920">
    <property type="entry name" value="OS03G0707200 PROTEIN-RELATED"/>
    <property type="match status" value="1"/>
</dbReference>
<feature type="transmembrane region" description="Helical" evidence="7">
    <location>
        <begin position="52"/>
        <end position="68"/>
    </location>
</feature>
<comment type="similarity">
    <text evidence="2">Belongs to the EamA transporter family.</text>
</comment>
<organism evidence="9 10">
    <name type="scientific">Polycladomyces zharkentensis</name>
    <dbReference type="NCBI Taxonomy" id="2807616"/>
    <lineage>
        <taxon>Bacteria</taxon>
        <taxon>Bacillati</taxon>
        <taxon>Bacillota</taxon>
        <taxon>Bacilli</taxon>
        <taxon>Bacillales</taxon>
        <taxon>Thermoactinomycetaceae</taxon>
        <taxon>Polycladomyces</taxon>
    </lineage>
</organism>
<feature type="domain" description="EamA" evidence="8">
    <location>
        <begin position="49"/>
        <end position="187"/>
    </location>
</feature>
<keyword evidence="3" id="KW-1003">Cell membrane</keyword>
<feature type="transmembrane region" description="Helical" evidence="7">
    <location>
        <begin position="80"/>
        <end position="99"/>
    </location>
</feature>
<evidence type="ECO:0000256" key="4">
    <source>
        <dbReference type="ARBA" id="ARBA00022692"/>
    </source>
</evidence>
<evidence type="ECO:0000256" key="5">
    <source>
        <dbReference type="ARBA" id="ARBA00022989"/>
    </source>
</evidence>